<gene>
    <name evidence="10" type="ORF">ERUC_LOCUS9462</name>
</gene>
<evidence type="ECO:0000256" key="4">
    <source>
        <dbReference type="ARBA" id="ARBA00022989"/>
    </source>
</evidence>
<evidence type="ECO:0000313" key="11">
    <source>
        <dbReference type="Proteomes" id="UP001642260"/>
    </source>
</evidence>
<feature type="chain" id="PRO_5044794126" evidence="7">
    <location>
        <begin position="22"/>
        <end position="401"/>
    </location>
</feature>
<reference evidence="10 11" key="1">
    <citation type="submission" date="2022-03" db="EMBL/GenBank/DDBJ databases">
        <authorList>
            <person name="Macdonald S."/>
            <person name="Ahmed S."/>
            <person name="Newling K."/>
        </authorList>
    </citation>
    <scope>NUCLEOTIDE SEQUENCE [LARGE SCALE GENOMIC DNA]</scope>
</reference>
<name>A0ABC8JCF5_ERUVS</name>
<feature type="transmembrane region" description="Helical" evidence="6">
    <location>
        <begin position="249"/>
        <end position="271"/>
    </location>
</feature>
<dbReference type="InterPro" id="IPR054103">
    <property type="entry name" value="CAND6-7_N"/>
</dbReference>
<dbReference type="PANTHER" id="PTHR21229:SF72">
    <property type="entry name" value="(RAPE) HYPOTHETICAL PROTEIN"/>
    <property type="match status" value="1"/>
</dbReference>
<keyword evidence="3 7" id="KW-0732">Signal</keyword>
<feature type="transmembrane region" description="Helical" evidence="6">
    <location>
        <begin position="277"/>
        <end position="301"/>
    </location>
</feature>
<feature type="domain" description="CAND6/7 N-terminal" evidence="9">
    <location>
        <begin position="24"/>
        <end position="133"/>
    </location>
</feature>
<feature type="transmembrane region" description="Helical" evidence="6">
    <location>
        <begin position="313"/>
        <end position="330"/>
    </location>
</feature>
<feature type="domain" description="GOST seven transmembrane" evidence="8">
    <location>
        <begin position="149"/>
        <end position="295"/>
    </location>
</feature>
<evidence type="ECO:0000256" key="2">
    <source>
        <dbReference type="ARBA" id="ARBA00022692"/>
    </source>
</evidence>
<feature type="transmembrane region" description="Helical" evidence="6">
    <location>
        <begin position="216"/>
        <end position="237"/>
    </location>
</feature>
<dbReference type="EMBL" id="CAKOAT010096710">
    <property type="protein sequence ID" value="CAH8321877.1"/>
    <property type="molecule type" value="Genomic_DNA"/>
</dbReference>
<keyword evidence="5 6" id="KW-0472">Membrane</keyword>
<accession>A0ABC8JCF5</accession>
<dbReference type="AlphaFoldDB" id="A0ABC8JCF5"/>
<feature type="transmembrane region" description="Helical" evidence="6">
    <location>
        <begin position="145"/>
        <end position="168"/>
    </location>
</feature>
<keyword evidence="11" id="KW-1185">Reference proteome</keyword>
<dbReference type="InterPro" id="IPR053937">
    <property type="entry name" value="GOST_TM"/>
</dbReference>
<proteinExistence type="predicted"/>
<comment type="caution">
    <text evidence="10">The sequence shown here is derived from an EMBL/GenBank/DDBJ whole genome shotgun (WGS) entry which is preliminary data.</text>
</comment>
<organism evidence="10 11">
    <name type="scientific">Eruca vesicaria subsp. sativa</name>
    <name type="common">Garden rocket</name>
    <name type="synonym">Eruca sativa</name>
    <dbReference type="NCBI Taxonomy" id="29727"/>
    <lineage>
        <taxon>Eukaryota</taxon>
        <taxon>Viridiplantae</taxon>
        <taxon>Streptophyta</taxon>
        <taxon>Embryophyta</taxon>
        <taxon>Tracheophyta</taxon>
        <taxon>Spermatophyta</taxon>
        <taxon>Magnoliopsida</taxon>
        <taxon>eudicotyledons</taxon>
        <taxon>Gunneridae</taxon>
        <taxon>Pentapetalae</taxon>
        <taxon>rosids</taxon>
        <taxon>malvids</taxon>
        <taxon>Brassicales</taxon>
        <taxon>Brassicaceae</taxon>
        <taxon>Brassiceae</taxon>
        <taxon>Eruca</taxon>
    </lineage>
</organism>
<evidence type="ECO:0000259" key="9">
    <source>
        <dbReference type="Pfam" id="PF21904"/>
    </source>
</evidence>
<evidence type="ECO:0000259" key="8">
    <source>
        <dbReference type="Pfam" id="PF06814"/>
    </source>
</evidence>
<comment type="subcellular location">
    <subcellularLocation>
        <location evidence="1">Membrane</location>
        <topology evidence="1">Multi-pass membrane protein</topology>
    </subcellularLocation>
</comment>
<evidence type="ECO:0000256" key="5">
    <source>
        <dbReference type="ARBA" id="ARBA00023136"/>
    </source>
</evidence>
<evidence type="ECO:0000256" key="6">
    <source>
        <dbReference type="SAM" id="Phobius"/>
    </source>
</evidence>
<feature type="transmembrane region" description="Helical" evidence="6">
    <location>
        <begin position="350"/>
        <end position="370"/>
    </location>
</feature>
<sequence length="401" mass="45946">MTSSPVFAAVISLLLATLAVAEIKFITISDDSRPVILLQKFVVTQTGHVTISVSSVSTSSQDWSRKGFYLVEQESVLQVDIELQQNSSFCVLDSHKVHHIDQSYQITSPGDYSLFFANCVQGTKVSMKCKAEMCKQRYLPAGSTLLPGLFFVCSLCYLTFFGLWVYLCYNKKQKIHILIAALLLMKSLSLLCNAEVKYYAKTTGTPHGWNISFHVFQVIGNVMLFMVIVLVGTGWSFVKPMLQKKEKKLLMMIIPFEVISTNALIVIGGTGPYVHNWLLWTYVFLFVEIAFWVAMRCVIDLWMFCVRKISRKAVTSPCFGNFYSLLFVYLRLTRVGVRALKKIVGYKYQWVSNAAEIVSLAFYALMWYYMFRPMERNGYFDVEKEEEEELLQNFALEEDRV</sequence>
<evidence type="ECO:0000313" key="10">
    <source>
        <dbReference type="EMBL" id="CAH8321877.1"/>
    </source>
</evidence>
<feature type="signal peptide" evidence="7">
    <location>
        <begin position="1"/>
        <end position="21"/>
    </location>
</feature>
<evidence type="ECO:0000256" key="3">
    <source>
        <dbReference type="ARBA" id="ARBA00022729"/>
    </source>
</evidence>
<dbReference type="Pfam" id="PF21904">
    <property type="entry name" value="CAND6-7_N"/>
    <property type="match status" value="1"/>
</dbReference>
<keyword evidence="2 6" id="KW-0812">Transmembrane</keyword>
<dbReference type="InterPro" id="IPR009637">
    <property type="entry name" value="GPR107/GPR108-like"/>
</dbReference>
<evidence type="ECO:0000256" key="7">
    <source>
        <dbReference type="SAM" id="SignalP"/>
    </source>
</evidence>
<dbReference type="Proteomes" id="UP001642260">
    <property type="component" value="Unassembled WGS sequence"/>
</dbReference>
<feature type="transmembrane region" description="Helical" evidence="6">
    <location>
        <begin position="175"/>
        <end position="196"/>
    </location>
</feature>
<dbReference type="GO" id="GO:0016020">
    <property type="term" value="C:membrane"/>
    <property type="evidence" value="ECO:0007669"/>
    <property type="project" value="UniProtKB-SubCell"/>
</dbReference>
<keyword evidence="4 6" id="KW-1133">Transmembrane helix</keyword>
<evidence type="ECO:0000256" key="1">
    <source>
        <dbReference type="ARBA" id="ARBA00004141"/>
    </source>
</evidence>
<dbReference type="PANTHER" id="PTHR21229">
    <property type="entry name" value="LUNG SEVEN TRANSMEMBRANE RECEPTOR"/>
    <property type="match status" value="1"/>
</dbReference>
<protein>
    <submittedName>
        <fullName evidence="10">Uncharacterized protein</fullName>
    </submittedName>
</protein>
<dbReference type="Pfam" id="PF06814">
    <property type="entry name" value="GOST_TM"/>
    <property type="match status" value="1"/>
</dbReference>